<evidence type="ECO:0000313" key="2">
    <source>
        <dbReference type="Proteomes" id="UP000236893"/>
    </source>
</evidence>
<dbReference type="RefSeq" id="WP_103790076.1">
    <property type="nucleotide sequence ID" value="NZ_PQVF01000011.1"/>
</dbReference>
<sequence length="173" mass="20644">MNNEISLIKARYMLRDKMEGINGRIDLFNESNDIEELKTLSHLLRENTNDLFNDPYKTEVKLRKYKTEEQLKYIINDLSQDFTDKTDDLNFDYLYRVISLLANDLDRILYFGASPNPNFVVYYNTNQKTIPSEWKNITESYINELMGRNEIDFPTLEYRILCLKKELWNTIAT</sequence>
<gene>
    <name evidence="1" type="ORF">C3K47_15540</name>
</gene>
<evidence type="ECO:0000313" key="1">
    <source>
        <dbReference type="EMBL" id="POY35471.1"/>
    </source>
</evidence>
<accession>A0A2S4ZYP3</accession>
<dbReference type="AlphaFoldDB" id="A0A2S4ZYP3"/>
<dbReference type="Proteomes" id="UP000236893">
    <property type="component" value="Unassembled WGS sequence"/>
</dbReference>
<reference evidence="1 2" key="1">
    <citation type="submission" date="2018-01" db="EMBL/GenBank/DDBJ databases">
        <authorList>
            <person name="Gaut B.S."/>
            <person name="Morton B.R."/>
            <person name="Clegg M.T."/>
            <person name="Duvall M.R."/>
        </authorList>
    </citation>
    <scope>NUCLEOTIDE SEQUENCE [LARGE SCALE GENOMIC DNA]</scope>
    <source>
        <strain evidence="1 2">HR-AV</strain>
    </source>
</reference>
<comment type="caution">
    <text evidence="1">The sequence shown here is derived from an EMBL/GenBank/DDBJ whole genome shotgun (WGS) entry which is preliminary data.</text>
</comment>
<dbReference type="EMBL" id="PQVF01000011">
    <property type="protein sequence ID" value="POY35471.1"/>
    <property type="molecule type" value="Genomic_DNA"/>
</dbReference>
<proteinExistence type="predicted"/>
<organism evidence="1 2">
    <name type="scientific">Solitalea longa</name>
    <dbReference type="NCBI Taxonomy" id="2079460"/>
    <lineage>
        <taxon>Bacteria</taxon>
        <taxon>Pseudomonadati</taxon>
        <taxon>Bacteroidota</taxon>
        <taxon>Sphingobacteriia</taxon>
        <taxon>Sphingobacteriales</taxon>
        <taxon>Sphingobacteriaceae</taxon>
        <taxon>Solitalea</taxon>
    </lineage>
</organism>
<keyword evidence="2" id="KW-1185">Reference proteome</keyword>
<protein>
    <submittedName>
        <fullName evidence="1">Uncharacterized protein</fullName>
    </submittedName>
</protein>
<name>A0A2S4ZYP3_9SPHI</name>